<feature type="region of interest" description="Disordered" evidence="1">
    <location>
        <begin position="81"/>
        <end position="126"/>
    </location>
</feature>
<evidence type="ECO:0000256" key="1">
    <source>
        <dbReference type="SAM" id="MobiDB-lite"/>
    </source>
</evidence>
<keyword evidence="3" id="KW-1185">Reference proteome</keyword>
<sequence length="126" mass="13560">MRTNCVGLTDPFQGVEVIVGQLKVKDLERLFHPFEIGRRCDWDHTGLVDPSQGNDVRADVVLLGHIADDGLQGMVFVIDPRVQDRGPPHSTARAAATPRGSTDPRGLSGKTGRGLETGRSTPSGTF</sequence>
<evidence type="ECO:0000313" key="3">
    <source>
        <dbReference type="Proteomes" id="UP000186136"/>
    </source>
</evidence>
<protein>
    <submittedName>
        <fullName evidence="2">Uncharacterized protein</fullName>
    </submittedName>
</protein>
<dbReference type="EMBL" id="BDGI01000072">
    <property type="protein sequence ID" value="GAV28560.1"/>
    <property type="molecule type" value="Genomic_DNA"/>
</dbReference>
<comment type="caution">
    <text evidence="2">The sequence shown here is derived from an EMBL/GenBank/DDBJ whole genome shotgun (WGS) entry which is preliminary data.</text>
</comment>
<reference evidence="2 3" key="1">
    <citation type="submission" date="2016-08" db="EMBL/GenBank/DDBJ databases">
        <title>Whole genome shotgun sequence of Pichia membranifaciens KS47-1.</title>
        <authorList>
            <person name="Konishi M."/>
            <person name="Ishida M."/>
            <person name="Arakawa T."/>
            <person name="Kato Y."/>
            <person name="Horiuchi J."/>
        </authorList>
    </citation>
    <scope>NUCLEOTIDE SEQUENCE [LARGE SCALE GENOMIC DNA]</scope>
    <source>
        <strain evidence="2 3">KS47-1</strain>
    </source>
</reference>
<dbReference type="Proteomes" id="UP000186136">
    <property type="component" value="Unassembled WGS sequence"/>
</dbReference>
<proteinExistence type="predicted"/>
<dbReference type="AlphaFoldDB" id="A0A1Q2YG67"/>
<name>A0A1Q2YG67_9ASCO</name>
<organism evidence="2 3">
    <name type="scientific">Pichia membranifaciens</name>
    <dbReference type="NCBI Taxonomy" id="4926"/>
    <lineage>
        <taxon>Eukaryota</taxon>
        <taxon>Fungi</taxon>
        <taxon>Dikarya</taxon>
        <taxon>Ascomycota</taxon>
        <taxon>Saccharomycotina</taxon>
        <taxon>Pichiomycetes</taxon>
        <taxon>Pichiales</taxon>
        <taxon>Pichiaceae</taxon>
        <taxon>Pichia</taxon>
    </lineage>
</organism>
<gene>
    <name evidence="2" type="ORF">PMKS-002031</name>
</gene>
<evidence type="ECO:0000313" key="2">
    <source>
        <dbReference type="EMBL" id="GAV28560.1"/>
    </source>
</evidence>
<accession>A0A1Q2YG67</accession>